<dbReference type="Proteomes" id="UP001519887">
    <property type="component" value="Unassembled WGS sequence"/>
</dbReference>
<accession>A0ABS7CD65</accession>
<reference evidence="1 2" key="1">
    <citation type="submission" date="2021-07" db="EMBL/GenBank/DDBJ databases">
        <title>Paenibacillus radiodurans sp. nov., isolated from the southeastern edge of Tengger Desert.</title>
        <authorList>
            <person name="Zhang G."/>
        </authorList>
    </citation>
    <scope>NUCLEOTIDE SEQUENCE [LARGE SCALE GENOMIC DNA]</scope>
    <source>
        <strain evidence="1 2">CCM 7311</strain>
    </source>
</reference>
<sequence>MIIRFMAARFFKRFEFTQVSPYKFLYVTFQVCPPRAASAGSSYEVCTMHHDDNIPAGQNFEKQAAGLAAAAGTSGAAPAAFHKTFTVQPLFLQGSTK</sequence>
<dbReference type="EMBL" id="JAHZIK010001371">
    <property type="protein sequence ID" value="MBW7458848.1"/>
    <property type="molecule type" value="Genomic_DNA"/>
</dbReference>
<name>A0ABS7CD65_9BACL</name>
<evidence type="ECO:0000313" key="1">
    <source>
        <dbReference type="EMBL" id="MBW7458848.1"/>
    </source>
</evidence>
<keyword evidence="2" id="KW-1185">Reference proteome</keyword>
<protein>
    <submittedName>
        <fullName evidence="1">Uncharacterized protein</fullName>
    </submittedName>
</protein>
<evidence type="ECO:0000313" key="2">
    <source>
        <dbReference type="Proteomes" id="UP001519887"/>
    </source>
</evidence>
<organism evidence="1 2">
    <name type="scientific">Paenibacillus sepulcri</name>
    <dbReference type="NCBI Taxonomy" id="359917"/>
    <lineage>
        <taxon>Bacteria</taxon>
        <taxon>Bacillati</taxon>
        <taxon>Bacillota</taxon>
        <taxon>Bacilli</taxon>
        <taxon>Bacillales</taxon>
        <taxon>Paenibacillaceae</taxon>
        <taxon>Paenibacillus</taxon>
    </lineage>
</organism>
<comment type="caution">
    <text evidence="1">The sequence shown here is derived from an EMBL/GenBank/DDBJ whole genome shotgun (WGS) entry which is preliminary data.</text>
</comment>
<dbReference type="RefSeq" id="WP_210045467.1">
    <property type="nucleotide sequence ID" value="NZ_JBHLVU010000004.1"/>
</dbReference>
<proteinExistence type="predicted"/>
<gene>
    <name evidence="1" type="ORF">K0U00_32860</name>
</gene>